<accession>A0ABT6Q2V1</accession>
<sequence>MKKGLKVLIDAHHAIVKLVKGVFIKVIITTNFNRLLEQALQARGITPVVIASENDLKGQKSLDHVSCFLFSVTQYNYIDF</sequence>
<evidence type="ECO:0000313" key="1">
    <source>
        <dbReference type="EMBL" id="MDI2090896.1"/>
    </source>
</evidence>
<name>A0ABT6Q2V1_9PROT</name>
<proteinExistence type="predicted"/>
<organism evidence="1 2">
    <name type="scientific">Commensalibacter oyaizuii</name>
    <dbReference type="NCBI Taxonomy" id="3043873"/>
    <lineage>
        <taxon>Bacteria</taxon>
        <taxon>Pseudomonadati</taxon>
        <taxon>Pseudomonadota</taxon>
        <taxon>Alphaproteobacteria</taxon>
        <taxon>Acetobacterales</taxon>
        <taxon>Acetobacteraceae</taxon>
    </lineage>
</organism>
<dbReference type="EMBL" id="JASBAO010000001">
    <property type="protein sequence ID" value="MDI2090896.1"/>
    <property type="molecule type" value="Genomic_DNA"/>
</dbReference>
<dbReference type="Proteomes" id="UP001431634">
    <property type="component" value="Unassembled WGS sequence"/>
</dbReference>
<comment type="caution">
    <text evidence="1">The sequence shown here is derived from an EMBL/GenBank/DDBJ whole genome shotgun (WGS) entry which is preliminary data.</text>
</comment>
<dbReference type="RefSeq" id="WP_281448015.1">
    <property type="nucleotide sequence ID" value="NZ_JASBAO010000001.1"/>
</dbReference>
<evidence type="ECO:0000313" key="2">
    <source>
        <dbReference type="Proteomes" id="UP001431634"/>
    </source>
</evidence>
<protein>
    <submittedName>
        <fullName evidence="1">Uncharacterized protein</fullName>
    </submittedName>
</protein>
<keyword evidence="2" id="KW-1185">Reference proteome</keyword>
<reference evidence="1" key="1">
    <citation type="submission" date="2023-05" db="EMBL/GenBank/DDBJ databases">
        <title>Whole genome sequence of Commensalibacter sp.</title>
        <authorList>
            <person name="Charoenyingcharoen P."/>
            <person name="Yukphan P."/>
        </authorList>
    </citation>
    <scope>NUCLEOTIDE SEQUENCE</scope>
    <source>
        <strain evidence="1">TBRC 16381</strain>
    </source>
</reference>
<gene>
    <name evidence="1" type="ORF">QJV27_05850</name>
</gene>